<dbReference type="RefSeq" id="WP_229731859.1">
    <property type="nucleotide sequence ID" value="NZ_BMFL01000012.1"/>
</dbReference>
<reference evidence="2" key="1">
    <citation type="journal article" date="2019" name="Int. J. Syst. Evol. Microbiol.">
        <title>The Global Catalogue of Microorganisms (GCM) 10K type strain sequencing project: providing services to taxonomists for standard genome sequencing and annotation.</title>
        <authorList>
            <consortium name="The Broad Institute Genomics Platform"/>
            <consortium name="The Broad Institute Genome Sequencing Center for Infectious Disease"/>
            <person name="Wu L."/>
            <person name="Ma J."/>
        </authorList>
    </citation>
    <scope>NUCLEOTIDE SEQUENCE [LARGE SCALE GENOMIC DNA]</scope>
    <source>
        <strain evidence="2">CGMCC 1.12707</strain>
    </source>
</reference>
<keyword evidence="2" id="KW-1185">Reference proteome</keyword>
<accession>A0ABQ1TRK3</accession>
<sequence length="125" mass="14678">MGKSRIKNFNPSAAVVKRKRASNQLDSLFLVFTVTKNNARTNTRKIPIKAAISLKVKLSIFVNQYLYTILFRLVCRGGKYKILIYINLVFYFKLMNMDLFEIKTSSDYFDEVFIYIYNMFDLITS</sequence>
<proteinExistence type="predicted"/>
<protein>
    <submittedName>
        <fullName evidence="1">Uncharacterized protein</fullName>
    </submittedName>
</protein>
<gene>
    <name evidence="1" type="ORF">GCM10010984_18870</name>
</gene>
<name>A0ABQ1TRK3_9FLAO</name>
<evidence type="ECO:0000313" key="1">
    <source>
        <dbReference type="EMBL" id="GGF01677.1"/>
    </source>
</evidence>
<dbReference type="EMBL" id="BMFL01000012">
    <property type="protein sequence ID" value="GGF01677.1"/>
    <property type="molecule type" value="Genomic_DNA"/>
</dbReference>
<comment type="caution">
    <text evidence="1">The sequence shown here is derived from an EMBL/GenBank/DDBJ whole genome shotgun (WGS) entry which is preliminary data.</text>
</comment>
<organism evidence="1 2">
    <name type="scientific">Chishuiella changwenlii</name>
    <dbReference type="NCBI Taxonomy" id="1434701"/>
    <lineage>
        <taxon>Bacteria</taxon>
        <taxon>Pseudomonadati</taxon>
        <taxon>Bacteroidota</taxon>
        <taxon>Flavobacteriia</taxon>
        <taxon>Flavobacteriales</taxon>
        <taxon>Weeksellaceae</taxon>
        <taxon>Chishuiella</taxon>
    </lineage>
</organism>
<dbReference type="Proteomes" id="UP000650994">
    <property type="component" value="Unassembled WGS sequence"/>
</dbReference>
<evidence type="ECO:0000313" key="2">
    <source>
        <dbReference type="Proteomes" id="UP000650994"/>
    </source>
</evidence>